<dbReference type="OrthoDB" id="2340007at2759"/>
<evidence type="ECO:0000256" key="1">
    <source>
        <dbReference type="SAM" id="Phobius"/>
    </source>
</evidence>
<dbReference type="Proteomes" id="UP000242414">
    <property type="component" value="Unassembled WGS sequence"/>
</dbReference>
<dbReference type="EMBL" id="KV921862">
    <property type="protein sequence ID" value="ORE10798.1"/>
    <property type="molecule type" value="Genomic_DNA"/>
</dbReference>
<dbReference type="VEuPathDB" id="FungiDB:BCV72DRAFT_311280"/>
<evidence type="ECO:0000313" key="2">
    <source>
        <dbReference type="EMBL" id="ORE10798.1"/>
    </source>
</evidence>
<name>A0A1X0RG04_RHIZD</name>
<feature type="transmembrane region" description="Helical" evidence="1">
    <location>
        <begin position="87"/>
        <end position="106"/>
    </location>
</feature>
<gene>
    <name evidence="2" type="ORF">BCV72DRAFT_311280</name>
</gene>
<sequence>MTFTYLNHHRLLCLCLTVFIILLSLINYSSKSKPIYIHEQDSRLLVSQAILDRRLISTLVASQASIFCPLFIMLIPPSQTISITEKICQVFMPLGLAASWIFAILFDLKTMTDDCCVFMLAHGLKYIISLLFIIESCLMFINPQVPIELVPEAQEKA</sequence>
<dbReference type="AlphaFoldDB" id="A0A1X0RG04"/>
<protein>
    <submittedName>
        <fullName evidence="2">Uncharacterized protein</fullName>
    </submittedName>
</protein>
<keyword evidence="1" id="KW-0812">Transmembrane</keyword>
<keyword evidence="1" id="KW-0472">Membrane</keyword>
<feature type="transmembrane region" description="Helical" evidence="1">
    <location>
        <begin position="118"/>
        <end position="141"/>
    </location>
</feature>
<organism evidence="2">
    <name type="scientific">Rhizopus microsporus var. microsporus</name>
    <dbReference type="NCBI Taxonomy" id="86635"/>
    <lineage>
        <taxon>Eukaryota</taxon>
        <taxon>Fungi</taxon>
        <taxon>Fungi incertae sedis</taxon>
        <taxon>Mucoromycota</taxon>
        <taxon>Mucoromycotina</taxon>
        <taxon>Mucoromycetes</taxon>
        <taxon>Mucorales</taxon>
        <taxon>Mucorineae</taxon>
        <taxon>Rhizopodaceae</taxon>
        <taxon>Rhizopus</taxon>
    </lineage>
</organism>
<feature type="transmembrane region" description="Helical" evidence="1">
    <location>
        <begin position="55"/>
        <end position="75"/>
    </location>
</feature>
<keyword evidence="1" id="KW-1133">Transmembrane helix</keyword>
<reference evidence="2" key="1">
    <citation type="journal article" date="2016" name="Proc. Natl. Acad. Sci. U.S.A.">
        <title>Lipid metabolic changes in an early divergent fungus govern the establishment of a mutualistic symbiosis with endobacteria.</title>
        <authorList>
            <person name="Lastovetsky O.A."/>
            <person name="Gaspar M.L."/>
            <person name="Mondo S.J."/>
            <person name="LaButti K.M."/>
            <person name="Sandor L."/>
            <person name="Grigoriev I.V."/>
            <person name="Henry S.A."/>
            <person name="Pawlowska T.E."/>
        </authorList>
    </citation>
    <scope>NUCLEOTIDE SEQUENCE [LARGE SCALE GENOMIC DNA]</scope>
    <source>
        <strain evidence="2">ATCC 52814</strain>
    </source>
</reference>
<proteinExistence type="predicted"/>
<accession>A0A1X0RG04</accession>